<reference evidence="2" key="1">
    <citation type="submission" date="2021-03" db="EMBL/GenBank/DDBJ databases">
        <authorList>
            <person name="Wang G."/>
        </authorList>
    </citation>
    <scope>NUCLEOTIDE SEQUENCE</scope>
    <source>
        <strain evidence="2">KCTC 12899</strain>
    </source>
</reference>
<dbReference type="Proteomes" id="UP000664417">
    <property type="component" value="Unassembled WGS sequence"/>
</dbReference>
<organism evidence="2 3">
    <name type="scientific">Acanthopleuribacter pedis</name>
    <dbReference type="NCBI Taxonomy" id="442870"/>
    <lineage>
        <taxon>Bacteria</taxon>
        <taxon>Pseudomonadati</taxon>
        <taxon>Acidobacteriota</taxon>
        <taxon>Holophagae</taxon>
        <taxon>Acanthopleuribacterales</taxon>
        <taxon>Acanthopleuribacteraceae</taxon>
        <taxon>Acanthopleuribacter</taxon>
    </lineage>
</organism>
<dbReference type="RefSeq" id="WP_207860522.1">
    <property type="nucleotide sequence ID" value="NZ_JAFREP010000018.1"/>
</dbReference>
<keyword evidence="1" id="KW-0732">Signal</keyword>
<sequence length="172" mass="19129">MKKFLVVLLSLSLVSVAFAQAKEPAYMINVDLQNFGGEQGNMKMSLPLTFIESMRPQIEEILTEVHEGDHGVDIKALWASIRDAGPTEFVQVDGPEGKVSVKTDEEFLMVNVTNDEVQDLQVKIPLTLFEAIMTDVDKIDYEAIIETLKGMAGQDLVTIDSEEIVGRVWISK</sequence>
<gene>
    <name evidence="2" type="ORF">J3U88_18970</name>
</gene>
<accession>A0A8J7U4E6</accession>
<evidence type="ECO:0000313" key="3">
    <source>
        <dbReference type="Proteomes" id="UP000664417"/>
    </source>
</evidence>
<proteinExistence type="predicted"/>
<feature type="chain" id="PRO_5035254171" evidence="1">
    <location>
        <begin position="20"/>
        <end position="172"/>
    </location>
</feature>
<name>A0A8J7U4E6_9BACT</name>
<comment type="caution">
    <text evidence="2">The sequence shown here is derived from an EMBL/GenBank/DDBJ whole genome shotgun (WGS) entry which is preliminary data.</text>
</comment>
<protein>
    <submittedName>
        <fullName evidence="2">Uncharacterized protein</fullName>
    </submittedName>
</protein>
<dbReference type="EMBL" id="JAFREP010000018">
    <property type="protein sequence ID" value="MBO1320567.1"/>
    <property type="molecule type" value="Genomic_DNA"/>
</dbReference>
<evidence type="ECO:0000256" key="1">
    <source>
        <dbReference type="SAM" id="SignalP"/>
    </source>
</evidence>
<keyword evidence="3" id="KW-1185">Reference proteome</keyword>
<dbReference type="AlphaFoldDB" id="A0A8J7U4E6"/>
<evidence type="ECO:0000313" key="2">
    <source>
        <dbReference type="EMBL" id="MBO1320567.1"/>
    </source>
</evidence>
<feature type="signal peptide" evidence="1">
    <location>
        <begin position="1"/>
        <end position="19"/>
    </location>
</feature>